<dbReference type="GO" id="GO:0007218">
    <property type="term" value="P:neuropeptide signaling pathway"/>
    <property type="evidence" value="ECO:0007669"/>
    <property type="project" value="UniProtKB-KW"/>
</dbReference>
<keyword evidence="5" id="KW-0813">Transport</keyword>
<name>A0AAD9EZT8_DISEL</name>
<evidence type="ECO:0000256" key="8">
    <source>
        <dbReference type="ARBA" id="ARBA00022723"/>
    </source>
</evidence>
<dbReference type="InterPro" id="IPR026297">
    <property type="entry name" value="FMRFamide-related/fGRP"/>
</dbReference>
<evidence type="ECO:0000313" key="18">
    <source>
        <dbReference type="Proteomes" id="UP001228049"/>
    </source>
</evidence>
<dbReference type="GO" id="GO:0005758">
    <property type="term" value="C:mitochondrial intermembrane space"/>
    <property type="evidence" value="ECO:0007669"/>
    <property type="project" value="UniProtKB-SubCell"/>
</dbReference>
<feature type="chain" id="PRO_5041970741" evidence="15">
    <location>
        <begin position="26"/>
        <end position="348"/>
    </location>
</feature>
<evidence type="ECO:0000256" key="10">
    <source>
        <dbReference type="ARBA" id="ARBA00022815"/>
    </source>
</evidence>
<evidence type="ECO:0000256" key="2">
    <source>
        <dbReference type="ARBA" id="ARBA00004613"/>
    </source>
</evidence>
<accession>A0AAD9EZT8</accession>
<dbReference type="InterPro" id="IPR036909">
    <property type="entry name" value="Cyt_c-like_dom_sf"/>
</dbReference>
<dbReference type="GO" id="GO:0009055">
    <property type="term" value="F:electron transfer activity"/>
    <property type="evidence" value="ECO:0007669"/>
    <property type="project" value="InterPro"/>
</dbReference>
<evidence type="ECO:0000313" key="17">
    <source>
        <dbReference type="EMBL" id="KAK1880340.1"/>
    </source>
</evidence>
<sequence>MSPAVNMLTVVLLLMLGASDLQVHGTFINRDKTLLSSDYGRHSVRKQQQTKSDIRKSLDLESYKVHVNPTTSRISLPTIIKLHPPTAIPLHLHANMPMRFGRENLPGDEITNLPQRFGRSWDLCAECREVRGAQLPQRFGRSWDLCAECREVRGAQLPQRFGRSWDLCAECREDREARLRQRLRRGSPFWSFLRTMTKARILNAGLQWAEVFDYTTSSEELEMQGKTFKGMKEVLTSQHQAPGHGGHQQREEGVCSEMLPVSHSDRGGASQGGPNLWGLFGRKTGQASGFKYTQANIDKGIIWDEETLNVYLQNPKKYIPGTKMIFSGIRKKRERVDIIAYLKDSTSE</sequence>
<comment type="similarity">
    <text evidence="4">Belongs to the cytochrome c family.</text>
</comment>
<evidence type="ECO:0000256" key="7">
    <source>
        <dbReference type="ARBA" id="ARBA00022617"/>
    </source>
</evidence>
<proteinExistence type="inferred from homology"/>
<comment type="similarity">
    <text evidence="3">Belongs to the FARP (FMRFamide related peptide) family.</text>
</comment>
<gene>
    <name evidence="17" type="ORF">KUDE01_025865</name>
</gene>
<keyword evidence="13" id="KW-0527">Neuropeptide</keyword>
<evidence type="ECO:0000256" key="1">
    <source>
        <dbReference type="ARBA" id="ARBA00004569"/>
    </source>
</evidence>
<comment type="subcellular location">
    <subcellularLocation>
        <location evidence="1">Mitochondrion intermembrane space</location>
    </subcellularLocation>
    <subcellularLocation>
        <location evidence="2">Secreted</location>
    </subcellularLocation>
</comment>
<evidence type="ECO:0000256" key="5">
    <source>
        <dbReference type="ARBA" id="ARBA00022448"/>
    </source>
</evidence>
<keyword evidence="12 14" id="KW-0408">Iron</keyword>
<keyword evidence="10" id="KW-0027">Amidation</keyword>
<feature type="domain" description="Cytochrome c" evidence="16">
    <location>
        <begin position="225"/>
        <end position="346"/>
    </location>
</feature>
<dbReference type="GO" id="GO:0046872">
    <property type="term" value="F:metal ion binding"/>
    <property type="evidence" value="ECO:0007669"/>
    <property type="project" value="UniProtKB-KW"/>
</dbReference>
<keyword evidence="9 15" id="KW-0732">Signal</keyword>
<feature type="signal peptide" evidence="15">
    <location>
        <begin position="1"/>
        <end position="25"/>
    </location>
</feature>
<dbReference type="GO" id="GO:0005102">
    <property type="term" value="F:signaling receptor binding"/>
    <property type="evidence" value="ECO:0007669"/>
    <property type="project" value="TreeGrafter"/>
</dbReference>
<keyword evidence="11" id="KW-0249">Electron transport</keyword>
<dbReference type="EMBL" id="JASDAP010000025">
    <property type="protein sequence ID" value="KAK1880340.1"/>
    <property type="molecule type" value="Genomic_DNA"/>
</dbReference>
<evidence type="ECO:0000256" key="11">
    <source>
        <dbReference type="ARBA" id="ARBA00022982"/>
    </source>
</evidence>
<evidence type="ECO:0000256" key="4">
    <source>
        <dbReference type="ARBA" id="ARBA00006488"/>
    </source>
</evidence>
<dbReference type="PANTHER" id="PTHR14403">
    <property type="entry name" value="RFAMIDE PEPTIDE GONADOTROPIN INHIBITORY HORMONE"/>
    <property type="match status" value="1"/>
</dbReference>
<dbReference type="AlphaFoldDB" id="A0AAD9EZT8"/>
<reference evidence="17" key="1">
    <citation type="submission" date="2023-04" db="EMBL/GenBank/DDBJ databases">
        <title>Chromosome-level genome of Chaenocephalus aceratus.</title>
        <authorList>
            <person name="Park H."/>
        </authorList>
    </citation>
    <scope>NUCLEOTIDE SEQUENCE</scope>
    <source>
        <strain evidence="17">DE</strain>
        <tissue evidence="17">Muscle</tissue>
    </source>
</reference>
<evidence type="ECO:0000256" key="3">
    <source>
        <dbReference type="ARBA" id="ARBA00006356"/>
    </source>
</evidence>
<evidence type="ECO:0000259" key="16">
    <source>
        <dbReference type="PROSITE" id="PS51007"/>
    </source>
</evidence>
<keyword evidence="7 14" id="KW-0349">Heme</keyword>
<keyword evidence="18" id="KW-1185">Reference proteome</keyword>
<dbReference type="Gene3D" id="1.10.760.10">
    <property type="entry name" value="Cytochrome c-like domain"/>
    <property type="match status" value="1"/>
</dbReference>
<dbReference type="GO" id="GO:0032277">
    <property type="term" value="P:negative regulation of gonadotropin secretion"/>
    <property type="evidence" value="ECO:0007669"/>
    <property type="project" value="TreeGrafter"/>
</dbReference>
<protein>
    <submittedName>
        <fullName evidence="17">Cytochrome c-a</fullName>
    </submittedName>
</protein>
<evidence type="ECO:0000256" key="9">
    <source>
        <dbReference type="ARBA" id="ARBA00022729"/>
    </source>
</evidence>
<evidence type="ECO:0000256" key="14">
    <source>
        <dbReference type="PROSITE-ProRule" id="PRU00433"/>
    </source>
</evidence>
<dbReference type="GO" id="GO:0005576">
    <property type="term" value="C:extracellular region"/>
    <property type="evidence" value="ECO:0007669"/>
    <property type="project" value="UniProtKB-SubCell"/>
</dbReference>
<dbReference type="SUPFAM" id="SSF46626">
    <property type="entry name" value="Cytochrome c"/>
    <property type="match status" value="1"/>
</dbReference>
<dbReference type="InterPro" id="IPR009056">
    <property type="entry name" value="Cyt_c-like_dom"/>
</dbReference>
<evidence type="ECO:0000256" key="15">
    <source>
        <dbReference type="SAM" id="SignalP"/>
    </source>
</evidence>
<dbReference type="GO" id="GO:0020037">
    <property type="term" value="F:heme binding"/>
    <property type="evidence" value="ECO:0007669"/>
    <property type="project" value="InterPro"/>
</dbReference>
<evidence type="ECO:0000256" key="12">
    <source>
        <dbReference type="ARBA" id="ARBA00023004"/>
    </source>
</evidence>
<dbReference type="PANTHER" id="PTHR14403:SF6">
    <property type="entry name" value="PRO-FMRFAMIDE-RELATED NEUROPEPTIDE VF"/>
    <property type="match status" value="1"/>
</dbReference>
<keyword evidence="8 14" id="KW-0479">Metal-binding</keyword>
<organism evidence="17 18">
    <name type="scientific">Dissostichus eleginoides</name>
    <name type="common">Patagonian toothfish</name>
    <name type="synonym">Dissostichus amissus</name>
    <dbReference type="NCBI Taxonomy" id="100907"/>
    <lineage>
        <taxon>Eukaryota</taxon>
        <taxon>Metazoa</taxon>
        <taxon>Chordata</taxon>
        <taxon>Craniata</taxon>
        <taxon>Vertebrata</taxon>
        <taxon>Euteleostomi</taxon>
        <taxon>Actinopterygii</taxon>
        <taxon>Neopterygii</taxon>
        <taxon>Teleostei</taxon>
        <taxon>Neoteleostei</taxon>
        <taxon>Acanthomorphata</taxon>
        <taxon>Eupercaria</taxon>
        <taxon>Perciformes</taxon>
        <taxon>Notothenioidei</taxon>
        <taxon>Nototheniidae</taxon>
        <taxon>Dissostichus</taxon>
    </lineage>
</organism>
<comment type="caution">
    <text evidence="17">The sequence shown here is derived from an EMBL/GenBank/DDBJ whole genome shotgun (WGS) entry which is preliminary data.</text>
</comment>
<dbReference type="PROSITE" id="PS51007">
    <property type="entry name" value="CYTC"/>
    <property type="match status" value="1"/>
</dbReference>
<evidence type="ECO:0000256" key="13">
    <source>
        <dbReference type="ARBA" id="ARBA00023320"/>
    </source>
</evidence>
<dbReference type="Proteomes" id="UP001228049">
    <property type="component" value="Unassembled WGS sequence"/>
</dbReference>
<evidence type="ECO:0000256" key="6">
    <source>
        <dbReference type="ARBA" id="ARBA00022525"/>
    </source>
</evidence>
<dbReference type="FunFam" id="1.10.760.10:FF:000001">
    <property type="entry name" value="Cytochrome c iso-1"/>
    <property type="match status" value="1"/>
</dbReference>
<keyword evidence="6" id="KW-0964">Secreted</keyword>